<keyword evidence="3" id="KW-1185">Reference proteome</keyword>
<dbReference type="GeneID" id="70181380"/>
<dbReference type="AlphaFoldDB" id="A0A9P9BKY7"/>
<dbReference type="EMBL" id="JAGTJQ010000009">
    <property type="protein sequence ID" value="KAH7024387.1"/>
    <property type="molecule type" value="Genomic_DNA"/>
</dbReference>
<dbReference type="SUPFAM" id="SSF51735">
    <property type="entry name" value="NAD(P)-binding Rossmann-fold domains"/>
    <property type="match status" value="1"/>
</dbReference>
<dbReference type="InterPro" id="IPR036291">
    <property type="entry name" value="NAD(P)-bd_dom_sf"/>
</dbReference>
<organism evidence="2 3">
    <name type="scientific">Microdochium trichocladiopsis</name>
    <dbReference type="NCBI Taxonomy" id="1682393"/>
    <lineage>
        <taxon>Eukaryota</taxon>
        <taxon>Fungi</taxon>
        <taxon>Dikarya</taxon>
        <taxon>Ascomycota</taxon>
        <taxon>Pezizomycotina</taxon>
        <taxon>Sordariomycetes</taxon>
        <taxon>Xylariomycetidae</taxon>
        <taxon>Xylariales</taxon>
        <taxon>Microdochiaceae</taxon>
        <taxon>Microdochium</taxon>
    </lineage>
</organism>
<proteinExistence type="predicted"/>
<comment type="caution">
    <text evidence="2">The sequence shown here is derived from an EMBL/GenBank/DDBJ whole genome shotgun (WGS) entry which is preliminary data.</text>
</comment>
<dbReference type="GO" id="GO:0016491">
    <property type="term" value="F:oxidoreductase activity"/>
    <property type="evidence" value="ECO:0007669"/>
    <property type="project" value="UniProtKB-KW"/>
</dbReference>
<sequence>MPPRYDQHTKGSALIREFAPSIAGKIILVTGTAPKGIGALFCTAIAQQTNPDKAPRLIILTGRTTASIAPTRDAIKESNPAIETMVLAMDLGSLKSVREAAALVNSDEWAREVPHIDLLVNNAGIMACPYATTAEGFESQFGVNHLGHFLFTNMIMGKLLKAAAPRVVAVSSTGHRVGPIRWGDVGFKDGQCYNKWTAYGQSKTANCLFALALARKLGSKGLQAYSLCPGAYMTNLGRHLDWSETGDALESLRTVDEIFGNPMCHEGFDHGFTDADGIIANHVFVSFNDDIKGFNGGYFKYCHYADQAKDEVWPWANSAIEADRLWRLSENMVGQEFPY</sequence>
<dbReference type="Gene3D" id="3.40.50.720">
    <property type="entry name" value="NAD(P)-binding Rossmann-like Domain"/>
    <property type="match status" value="1"/>
</dbReference>
<dbReference type="InterPro" id="IPR002347">
    <property type="entry name" value="SDR_fam"/>
</dbReference>
<dbReference type="OrthoDB" id="191139at2759"/>
<keyword evidence="1" id="KW-0560">Oxidoreductase</keyword>
<evidence type="ECO:0000313" key="3">
    <source>
        <dbReference type="Proteomes" id="UP000756346"/>
    </source>
</evidence>
<dbReference type="RefSeq" id="XP_046007935.1">
    <property type="nucleotide sequence ID" value="XM_046151834.1"/>
</dbReference>
<evidence type="ECO:0000256" key="1">
    <source>
        <dbReference type="ARBA" id="ARBA00023002"/>
    </source>
</evidence>
<dbReference type="PANTHER" id="PTHR43157">
    <property type="entry name" value="PHOSPHATIDYLINOSITOL-GLYCAN BIOSYNTHESIS CLASS F PROTEIN-RELATED"/>
    <property type="match status" value="1"/>
</dbReference>
<evidence type="ECO:0008006" key="4">
    <source>
        <dbReference type="Google" id="ProtNLM"/>
    </source>
</evidence>
<dbReference type="Proteomes" id="UP000756346">
    <property type="component" value="Unassembled WGS sequence"/>
</dbReference>
<evidence type="ECO:0000313" key="2">
    <source>
        <dbReference type="EMBL" id="KAH7024387.1"/>
    </source>
</evidence>
<dbReference type="PRINTS" id="PR00081">
    <property type="entry name" value="GDHRDH"/>
</dbReference>
<dbReference type="Pfam" id="PF00106">
    <property type="entry name" value="adh_short"/>
    <property type="match status" value="1"/>
</dbReference>
<name>A0A9P9BKY7_9PEZI</name>
<protein>
    <recommendedName>
        <fullName evidence="4">Short-chain dehydrogenase</fullName>
    </recommendedName>
</protein>
<accession>A0A9P9BKY7</accession>
<gene>
    <name evidence="2" type="ORF">B0I36DRAFT_294989</name>
</gene>
<dbReference type="PANTHER" id="PTHR43157:SF73">
    <property type="entry name" value="WW DOMAIN-CONTAINING OXIDOREDUCTASE-LIKE PROTEIN"/>
    <property type="match status" value="1"/>
</dbReference>
<reference evidence="2" key="1">
    <citation type="journal article" date="2021" name="Nat. Commun.">
        <title>Genetic determinants of endophytism in the Arabidopsis root mycobiome.</title>
        <authorList>
            <person name="Mesny F."/>
            <person name="Miyauchi S."/>
            <person name="Thiergart T."/>
            <person name="Pickel B."/>
            <person name="Atanasova L."/>
            <person name="Karlsson M."/>
            <person name="Huettel B."/>
            <person name="Barry K.W."/>
            <person name="Haridas S."/>
            <person name="Chen C."/>
            <person name="Bauer D."/>
            <person name="Andreopoulos W."/>
            <person name="Pangilinan J."/>
            <person name="LaButti K."/>
            <person name="Riley R."/>
            <person name="Lipzen A."/>
            <person name="Clum A."/>
            <person name="Drula E."/>
            <person name="Henrissat B."/>
            <person name="Kohler A."/>
            <person name="Grigoriev I.V."/>
            <person name="Martin F.M."/>
            <person name="Hacquard S."/>
        </authorList>
    </citation>
    <scope>NUCLEOTIDE SEQUENCE</scope>
    <source>
        <strain evidence="2">MPI-CAGE-CH-0230</strain>
    </source>
</reference>